<evidence type="ECO:0000256" key="12">
    <source>
        <dbReference type="ARBA" id="ARBA00022857"/>
    </source>
</evidence>
<dbReference type="InterPro" id="IPR041734">
    <property type="entry name" value="NAGK-fArgBP"/>
</dbReference>
<dbReference type="PIRSF" id="PIRSF036440">
    <property type="entry name" value="ARG5-6"/>
    <property type="match status" value="1"/>
</dbReference>
<dbReference type="GO" id="GO:0005524">
    <property type="term" value="F:ATP binding"/>
    <property type="evidence" value="ECO:0007669"/>
    <property type="project" value="UniProtKB-UniRule"/>
</dbReference>
<evidence type="ECO:0000256" key="7">
    <source>
        <dbReference type="ARBA" id="ARBA00022605"/>
    </source>
</evidence>
<dbReference type="InterPro" id="IPR004662">
    <property type="entry name" value="AcgluKinase_fam"/>
</dbReference>
<dbReference type="SUPFAM" id="SSF53633">
    <property type="entry name" value="Carbamate kinase-like"/>
    <property type="match status" value="1"/>
</dbReference>
<name>A0A1E3JKP8_9TREE</name>
<dbReference type="GO" id="GO:0003991">
    <property type="term" value="F:acetylglutamate kinase activity"/>
    <property type="evidence" value="ECO:0007669"/>
    <property type="project" value="InterPro"/>
</dbReference>
<dbReference type="HAMAP" id="MF_00150">
    <property type="entry name" value="ArgC_type1"/>
    <property type="match status" value="1"/>
</dbReference>
<evidence type="ECO:0000256" key="11">
    <source>
        <dbReference type="ARBA" id="ARBA00022840"/>
    </source>
</evidence>
<gene>
    <name evidence="20" type="ORF">I350_06269</name>
</gene>
<dbReference type="NCBIfam" id="TIGR01850">
    <property type="entry name" value="argC"/>
    <property type="match status" value="1"/>
</dbReference>
<evidence type="ECO:0000256" key="2">
    <source>
        <dbReference type="ARBA" id="ARBA00004828"/>
    </source>
</evidence>
<dbReference type="OrthoDB" id="438291at2759"/>
<dbReference type="AlphaFoldDB" id="A0A1E3JKP8"/>
<evidence type="ECO:0000256" key="6">
    <source>
        <dbReference type="ARBA" id="ARBA00022571"/>
    </source>
</evidence>
<dbReference type="Gene3D" id="3.40.1160.10">
    <property type="entry name" value="Acetylglutamate kinase-like"/>
    <property type="match status" value="1"/>
</dbReference>
<dbReference type="CDD" id="cd23936">
    <property type="entry name" value="AGPR_C_ARG5_6_like"/>
    <property type="match status" value="1"/>
</dbReference>
<keyword evidence="10 17" id="KW-0418">Kinase</keyword>
<proteinExistence type="inferred from homology"/>
<feature type="compositionally biased region" description="Polar residues" evidence="18">
    <location>
        <begin position="545"/>
        <end position="557"/>
    </location>
</feature>
<keyword evidence="15 17" id="KW-0496">Mitochondrion</keyword>
<dbReference type="SMART" id="SM00859">
    <property type="entry name" value="Semialdhyde_dh"/>
    <property type="match status" value="1"/>
</dbReference>
<dbReference type="InterPro" id="IPR011241">
    <property type="entry name" value="NAGK/NAGSA"/>
</dbReference>
<keyword evidence="13" id="KW-0809">Transit peptide</keyword>
<keyword evidence="6 17" id="KW-0055">Arginine biosynthesis</keyword>
<keyword evidence="14 17" id="KW-0560">Oxidoreductase</keyword>
<keyword evidence="16 17" id="KW-0511">Multifunctional enzyme</keyword>
<dbReference type="GO" id="GO:0003942">
    <property type="term" value="F:N-acetyl-gamma-glutamyl-phosphate reductase activity"/>
    <property type="evidence" value="ECO:0007669"/>
    <property type="project" value="UniProtKB-UniRule"/>
</dbReference>
<keyword evidence="11 17" id="KW-0067">ATP-binding</keyword>
<dbReference type="NCBIfam" id="TIGR00761">
    <property type="entry name" value="argB"/>
    <property type="match status" value="1"/>
</dbReference>
<feature type="region of interest" description="Disordered" evidence="18">
    <location>
        <begin position="533"/>
        <end position="557"/>
    </location>
</feature>
<dbReference type="Gene3D" id="3.30.360.10">
    <property type="entry name" value="Dihydrodipicolinate Reductase, domain 2"/>
    <property type="match status" value="1"/>
</dbReference>
<dbReference type="Gene3D" id="3.40.50.720">
    <property type="entry name" value="NAD(P)-binding Rossmann-like Domain"/>
    <property type="match status" value="1"/>
</dbReference>
<comment type="pathway">
    <text evidence="3 17">Amino-acid biosynthesis; L-arginine biosynthesis; N(2)-acetyl-L-ornithine from L-glutamate: step 3/4.</text>
</comment>
<evidence type="ECO:0000256" key="8">
    <source>
        <dbReference type="ARBA" id="ARBA00022679"/>
    </source>
</evidence>
<dbReference type="CDD" id="cd24149">
    <property type="entry name" value="AGPR_N_ARG5_6_like"/>
    <property type="match status" value="1"/>
</dbReference>
<dbReference type="CDD" id="cd04263">
    <property type="entry name" value="DUF619-NAGK-FABP"/>
    <property type="match status" value="1"/>
</dbReference>
<dbReference type="InterPro" id="IPR058924">
    <property type="entry name" value="AGPR_dimerisation_dom"/>
</dbReference>
<keyword evidence="12 17" id="KW-0521">NADP</keyword>
<dbReference type="InterPro" id="IPR000706">
    <property type="entry name" value="AGPR_type-1"/>
</dbReference>
<evidence type="ECO:0000256" key="3">
    <source>
        <dbReference type="ARBA" id="ARBA00004862"/>
    </source>
</evidence>
<evidence type="ECO:0000256" key="13">
    <source>
        <dbReference type="ARBA" id="ARBA00022946"/>
    </source>
</evidence>
<dbReference type="CDD" id="cd04252">
    <property type="entry name" value="AAK_NAGK-fArgBP"/>
    <property type="match status" value="1"/>
</dbReference>
<dbReference type="PANTHER" id="PTHR23342:SF0">
    <property type="entry name" value="N-ACETYLGLUTAMATE SYNTHASE, MITOCHONDRIAL"/>
    <property type="match status" value="1"/>
</dbReference>
<evidence type="ECO:0000256" key="9">
    <source>
        <dbReference type="ARBA" id="ARBA00022741"/>
    </source>
</evidence>
<dbReference type="InterPro" id="IPR036393">
    <property type="entry name" value="AceGlu_kinase-like_sf"/>
</dbReference>
<dbReference type="InterPro" id="IPR000534">
    <property type="entry name" value="Semialdehyde_DH_NAD-bd"/>
</dbReference>
<evidence type="ECO:0000256" key="1">
    <source>
        <dbReference type="ARBA" id="ARBA00004173"/>
    </source>
</evidence>
<evidence type="ECO:0000259" key="19">
    <source>
        <dbReference type="PROSITE" id="PS51731"/>
    </source>
</evidence>
<evidence type="ECO:0000256" key="14">
    <source>
        <dbReference type="ARBA" id="ARBA00023002"/>
    </source>
</evidence>
<dbReference type="SUPFAM" id="SSF51735">
    <property type="entry name" value="NAD(P)-binding Rossmann-fold domains"/>
    <property type="match status" value="1"/>
</dbReference>
<keyword evidence="8 17" id="KW-0808">Transferase</keyword>
<evidence type="ECO:0000256" key="18">
    <source>
        <dbReference type="SAM" id="MobiDB-lite"/>
    </source>
</evidence>
<keyword evidence="9 17" id="KW-0547">Nucleotide-binding</keyword>
<accession>A0A1E3JKP8</accession>
<dbReference type="Proteomes" id="UP000095149">
    <property type="component" value="Unassembled WGS sequence"/>
</dbReference>
<sequence length="921" mass="100184">MLRRTLPRLALPRPRLPAARAFTKPSAPAAASTQLASSSRSDSNVLFEFDAHKVGNEIRKRGLANAQREGGMDRDTIIRLLYSLGSRHEVERYLRIFTQSNSSAGGVLPEAKFAVLKIGGAILTNEIDDLALSLSFLNRLGLFPVVLHGAGPQLNEILEAEGVIPDYEDGIRITDAKTLAVARRVFLQENLKLTTALERLGTRARPIPTGVFTADYLDKAKYGLVGKITRVDKAPIEAAIKAGCLPILTSLAENAEGQILNVNADVAAGELARVLEPMKIVYLNEKGGIFHGVTGKKISTINLDEEYDGLMKESWVKFGTKLKIREIKELLDTLPRTSSVAIISTDMLQKELFTDAGAGTLIRRGYKLYKQPSVEAVGSSQLRQVFTERDPEVQSGRKSVAEIFSNLKETPHTIYGDEPFDVVAVVSHPEGETPVMTKFLPSRNGILNKIVDNVFDAVKKDHKRLFWTAKADDENRAWHFERADGSFTRAGRSLFWYGVSDVKEVERIIQGFEENGRIERVFLPVGPSVPPHRRAAGAPAGTRAFSTSARPSMTSNSAAAQSARGYATVSEVAPRKRVALIGARGYTGQNLVSLIDSHPHLDLTHVSSRELAGLPLKDYSKSPVKYSNLSVEDVGKMAENNEVDAWVMALPNGVCKPFVDAVDKAVAKGGKSVIVDLSADYRFEDSWTYGLPELYGREQIRGATRVSNPGCYATNTQLLLAPLMPHLDPIQRPSVFGISGFSGAGTKSGEKDAEGRPKTVPKISAEDLKGAIRPYALTDHIHEREASRHLSSIIPSSSSITPSDFSLGFIPNVAPWFSGIISVLTAPLAKSMRASDISQLYEEMYKGEQLIQVAKGVPDVNDAMGKHGWRVGGVQVHSSGKRVVVVGALDNLLKGAATQAMQNLNLALGYDELAGIPKDKL</sequence>
<dbReference type="GO" id="GO:0006526">
    <property type="term" value="P:L-arginine biosynthetic process"/>
    <property type="evidence" value="ECO:0007669"/>
    <property type="project" value="UniProtKB-UniRule"/>
</dbReference>
<evidence type="ECO:0000256" key="17">
    <source>
        <dbReference type="PIRNR" id="PIRNR036440"/>
    </source>
</evidence>
<dbReference type="PROSITE" id="PS51731">
    <property type="entry name" value="GNAT_NAGS"/>
    <property type="match status" value="1"/>
</dbReference>
<dbReference type="EMBL" id="MEKH01000010">
    <property type="protein sequence ID" value="ODO01449.1"/>
    <property type="molecule type" value="Genomic_DNA"/>
</dbReference>
<evidence type="ECO:0000256" key="5">
    <source>
        <dbReference type="ARBA" id="ARBA00007239"/>
    </source>
</evidence>
<organism evidence="20 21">
    <name type="scientific">Cryptococcus amylolentus CBS 6273</name>
    <dbReference type="NCBI Taxonomy" id="1296118"/>
    <lineage>
        <taxon>Eukaryota</taxon>
        <taxon>Fungi</taxon>
        <taxon>Dikarya</taxon>
        <taxon>Basidiomycota</taxon>
        <taxon>Agaricomycotina</taxon>
        <taxon>Tremellomycetes</taxon>
        <taxon>Tremellales</taxon>
        <taxon>Cryptococcaceae</taxon>
        <taxon>Cryptococcus</taxon>
    </lineage>
</organism>
<feature type="domain" description="N-acetyltransferase" evidence="19">
    <location>
        <begin position="366"/>
        <end position="520"/>
    </location>
</feature>
<evidence type="ECO:0000256" key="4">
    <source>
        <dbReference type="ARBA" id="ARBA00006830"/>
    </source>
</evidence>
<dbReference type="Pfam" id="PF01118">
    <property type="entry name" value="Semialdhyde_dh"/>
    <property type="match status" value="1"/>
</dbReference>
<dbReference type="UniPathway" id="UPA00068">
    <property type="reaction ID" value="UER00107"/>
</dbReference>
<evidence type="ECO:0000313" key="20">
    <source>
        <dbReference type="EMBL" id="ODO01449.1"/>
    </source>
</evidence>
<comment type="pathway">
    <text evidence="2 17">Amino-acid biosynthesis; L-arginine biosynthesis; N(2)-acetyl-L-ornithine from L-glutamate: step 2/4.</text>
</comment>
<dbReference type="Gene3D" id="3.40.630.30">
    <property type="match status" value="1"/>
</dbReference>
<dbReference type="SUPFAM" id="SSF55347">
    <property type="entry name" value="Glyceraldehyde-3-phosphate dehydrogenase-like, C-terminal domain"/>
    <property type="match status" value="1"/>
</dbReference>
<comment type="similarity">
    <text evidence="5 17">In the C-terminal section; belongs to the NAGSA dehydrogenase family.</text>
</comment>
<dbReference type="Pfam" id="PF22698">
    <property type="entry name" value="Semialdhyde_dhC_1"/>
    <property type="match status" value="1"/>
</dbReference>
<comment type="caution">
    <text evidence="20">The sequence shown here is derived from an EMBL/GenBank/DDBJ whole genome shotgun (WGS) entry which is preliminary data.</text>
</comment>
<dbReference type="GO" id="GO:0051287">
    <property type="term" value="F:NAD binding"/>
    <property type="evidence" value="ECO:0007669"/>
    <property type="project" value="UniProtKB-UniRule"/>
</dbReference>
<dbReference type="FunFam" id="3.40.630.30:FF:000029">
    <property type="entry name" value="Bifunctional acetylglutamate kinase/N-acetyl-gamma-glutamyl-phosphate reductase"/>
    <property type="match status" value="1"/>
</dbReference>
<evidence type="ECO:0000256" key="10">
    <source>
        <dbReference type="ARBA" id="ARBA00022777"/>
    </source>
</evidence>
<reference evidence="20 21" key="1">
    <citation type="submission" date="2016-06" db="EMBL/GenBank/DDBJ databases">
        <title>Evolution of pathogenesis and genome organization in the Tremellales.</title>
        <authorList>
            <person name="Cuomo C."/>
            <person name="Litvintseva A."/>
            <person name="Heitman J."/>
            <person name="Chen Y."/>
            <person name="Sun S."/>
            <person name="Springer D."/>
            <person name="Dromer F."/>
            <person name="Young S."/>
            <person name="Zeng Q."/>
            <person name="Chapman S."/>
            <person name="Gujja S."/>
            <person name="Saif S."/>
            <person name="Birren B."/>
        </authorList>
    </citation>
    <scope>NUCLEOTIDE SEQUENCE [LARGE SCALE GENOMIC DNA]</scope>
    <source>
        <strain evidence="20 21">CBS 6273</strain>
    </source>
</reference>
<keyword evidence="7 17" id="KW-0028">Amino-acid biosynthesis</keyword>
<comment type="similarity">
    <text evidence="4 17">In the N-terminal section; belongs to the acetylglutamate kinase family.</text>
</comment>
<dbReference type="PANTHER" id="PTHR23342">
    <property type="entry name" value="N-ACETYLGLUTAMATE SYNTHASE"/>
    <property type="match status" value="1"/>
</dbReference>
<evidence type="ECO:0000313" key="21">
    <source>
        <dbReference type="Proteomes" id="UP000095149"/>
    </source>
</evidence>
<dbReference type="GO" id="GO:0005759">
    <property type="term" value="C:mitochondrial matrix"/>
    <property type="evidence" value="ECO:0007669"/>
    <property type="project" value="TreeGrafter"/>
</dbReference>
<evidence type="ECO:0000256" key="16">
    <source>
        <dbReference type="ARBA" id="ARBA00023268"/>
    </source>
</evidence>
<comment type="subcellular location">
    <subcellularLocation>
        <location evidence="1 17">Mitochondrion</location>
    </subcellularLocation>
</comment>
<dbReference type="Pfam" id="PF04768">
    <property type="entry name" value="NAT"/>
    <property type="match status" value="1"/>
</dbReference>
<dbReference type="GO" id="GO:0070401">
    <property type="term" value="F:NADP+ binding"/>
    <property type="evidence" value="ECO:0007669"/>
    <property type="project" value="InterPro"/>
</dbReference>
<evidence type="ECO:0000256" key="15">
    <source>
        <dbReference type="ARBA" id="ARBA00023128"/>
    </source>
</evidence>
<dbReference type="Pfam" id="PF00696">
    <property type="entry name" value="AA_kinase"/>
    <property type="match status" value="1"/>
</dbReference>
<dbReference type="InterPro" id="IPR001048">
    <property type="entry name" value="Asp/Glu/Uridylate_kinase"/>
</dbReference>
<protein>
    <submittedName>
        <fullName evidence="20">N-acetyl-gamma-glutamyl-phosphate reductase</fullName>
    </submittedName>
</protein>
<dbReference type="InterPro" id="IPR006855">
    <property type="entry name" value="Vertebrate-like_GNAT_dom"/>
</dbReference>
<dbReference type="InterPro" id="IPR036291">
    <property type="entry name" value="NAD(P)-bd_dom_sf"/>
</dbReference>
<dbReference type="FunFam" id="3.40.1160.10:FF:000011">
    <property type="entry name" value="N-acetyl-gamma-glutamyl-phosphate reductase, variant"/>
    <property type="match status" value="1"/>
</dbReference>